<dbReference type="EMBL" id="MU003704">
    <property type="protein sequence ID" value="KAF2808008.1"/>
    <property type="molecule type" value="Genomic_DNA"/>
</dbReference>
<proteinExistence type="predicted"/>
<keyword evidence="2" id="KW-1185">Reference proteome</keyword>
<evidence type="ECO:0000313" key="1">
    <source>
        <dbReference type="EMBL" id="KAF2808008.1"/>
    </source>
</evidence>
<evidence type="ECO:0000313" key="3">
    <source>
        <dbReference type="RefSeq" id="XP_033574972.1"/>
    </source>
</evidence>
<gene>
    <name evidence="1 3" type="ORF">BDZ99DRAFT_447113</name>
</gene>
<protein>
    <submittedName>
        <fullName evidence="1 3">Uncharacterized protein</fullName>
    </submittedName>
</protein>
<name>A0A6A6YHE8_9PEZI</name>
<accession>A0A6A6YHE8</accession>
<dbReference type="InterPro" id="IPR021858">
    <property type="entry name" value="Fun_TF"/>
</dbReference>
<reference evidence="3" key="3">
    <citation type="submission" date="2025-04" db="UniProtKB">
        <authorList>
            <consortium name="RefSeq"/>
        </authorList>
    </citation>
    <scope>IDENTIFICATION</scope>
    <source>
        <strain evidence="3">CBS 304.34</strain>
    </source>
</reference>
<dbReference type="RefSeq" id="XP_033574972.1">
    <property type="nucleotide sequence ID" value="XM_033717992.1"/>
</dbReference>
<reference evidence="1 3" key="1">
    <citation type="journal article" date="2020" name="Stud. Mycol.">
        <title>101 Dothideomycetes genomes: a test case for predicting lifestyles and emergence of pathogens.</title>
        <authorList>
            <person name="Haridas S."/>
            <person name="Albert R."/>
            <person name="Binder M."/>
            <person name="Bloem J."/>
            <person name="Labutti K."/>
            <person name="Salamov A."/>
            <person name="Andreopoulos B."/>
            <person name="Baker S."/>
            <person name="Barry K."/>
            <person name="Bills G."/>
            <person name="Bluhm B."/>
            <person name="Cannon C."/>
            <person name="Castanera R."/>
            <person name="Culley D."/>
            <person name="Daum C."/>
            <person name="Ezra D."/>
            <person name="Gonzalez J."/>
            <person name="Henrissat B."/>
            <person name="Kuo A."/>
            <person name="Liang C."/>
            <person name="Lipzen A."/>
            <person name="Lutzoni F."/>
            <person name="Magnuson J."/>
            <person name="Mondo S."/>
            <person name="Nolan M."/>
            <person name="Ohm R."/>
            <person name="Pangilinan J."/>
            <person name="Park H.-J."/>
            <person name="Ramirez L."/>
            <person name="Alfaro M."/>
            <person name="Sun H."/>
            <person name="Tritt A."/>
            <person name="Yoshinaga Y."/>
            <person name="Zwiers L.-H."/>
            <person name="Turgeon B."/>
            <person name="Goodwin S."/>
            <person name="Spatafora J."/>
            <person name="Crous P."/>
            <person name="Grigoriev I."/>
        </authorList>
    </citation>
    <scope>NUCLEOTIDE SEQUENCE</scope>
    <source>
        <strain evidence="1 3">CBS 304.34</strain>
    </source>
</reference>
<evidence type="ECO:0000313" key="2">
    <source>
        <dbReference type="Proteomes" id="UP000504636"/>
    </source>
</evidence>
<organism evidence="1">
    <name type="scientific">Mytilinidion resinicola</name>
    <dbReference type="NCBI Taxonomy" id="574789"/>
    <lineage>
        <taxon>Eukaryota</taxon>
        <taxon>Fungi</taxon>
        <taxon>Dikarya</taxon>
        <taxon>Ascomycota</taxon>
        <taxon>Pezizomycotina</taxon>
        <taxon>Dothideomycetes</taxon>
        <taxon>Pleosporomycetidae</taxon>
        <taxon>Mytilinidiales</taxon>
        <taxon>Mytilinidiaceae</taxon>
        <taxon>Mytilinidion</taxon>
    </lineage>
</organism>
<dbReference type="GeneID" id="54458885"/>
<reference evidence="3" key="2">
    <citation type="submission" date="2020-04" db="EMBL/GenBank/DDBJ databases">
        <authorList>
            <consortium name="NCBI Genome Project"/>
        </authorList>
    </citation>
    <scope>NUCLEOTIDE SEQUENCE</scope>
    <source>
        <strain evidence="3">CBS 304.34</strain>
    </source>
</reference>
<sequence>MATEDQYTMFQRLVASASAAGQALGTTGKGLRVMEECWRLRRLEPGPWCWRSTMKRMNQKILLI</sequence>
<dbReference type="Proteomes" id="UP000504636">
    <property type="component" value="Unplaced"/>
</dbReference>
<dbReference type="Pfam" id="PF11951">
    <property type="entry name" value="Fungal_trans_2"/>
    <property type="match status" value="1"/>
</dbReference>
<dbReference type="AlphaFoldDB" id="A0A6A6YHE8"/>
<dbReference type="OrthoDB" id="5213892at2759"/>